<dbReference type="AlphaFoldDB" id="A0A016W3G2"/>
<dbReference type="Proteomes" id="UP000024635">
    <property type="component" value="Unassembled WGS sequence"/>
</dbReference>
<keyword evidence="2" id="KW-1185">Reference proteome</keyword>
<name>A0A016W3G2_9BILA</name>
<comment type="caution">
    <text evidence="1">The sequence shown here is derived from an EMBL/GenBank/DDBJ whole genome shotgun (WGS) entry which is preliminary data.</text>
</comment>
<dbReference type="EMBL" id="JARK01001337">
    <property type="protein sequence ID" value="EYC34106.1"/>
    <property type="molecule type" value="Genomic_DNA"/>
</dbReference>
<reference evidence="2" key="1">
    <citation type="journal article" date="2015" name="Nat. Genet.">
        <title>The genome and transcriptome of the zoonotic hookworm Ancylostoma ceylanicum identify infection-specific gene families.</title>
        <authorList>
            <person name="Schwarz E.M."/>
            <person name="Hu Y."/>
            <person name="Antoshechkin I."/>
            <person name="Miller M.M."/>
            <person name="Sternberg P.W."/>
            <person name="Aroian R.V."/>
        </authorList>
    </citation>
    <scope>NUCLEOTIDE SEQUENCE</scope>
    <source>
        <strain evidence="2">HY135</strain>
    </source>
</reference>
<organism evidence="1 2">
    <name type="scientific">Ancylostoma ceylanicum</name>
    <dbReference type="NCBI Taxonomy" id="53326"/>
    <lineage>
        <taxon>Eukaryota</taxon>
        <taxon>Metazoa</taxon>
        <taxon>Ecdysozoa</taxon>
        <taxon>Nematoda</taxon>
        <taxon>Chromadorea</taxon>
        <taxon>Rhabditida</taxon>
        <taxon>Rhabditina</taxon>
        <taxon>Rhabditomorpha</taxon>
        <taxon>Strongyloidea</taxon>
        <taxon>Ancylostomatidae</taxon>
        <taxon>Ancylostomatinae</taxon>
        <taxon>Ancylostoma</taxon>
    </lineage>
</organism>
<evidence type="ECO:0000313" key="2">
    <source>
        <dbReference type="Proteomes" id="UP000024635"/>
    </source>
</evidence>
<gene>
    <name evidence="1" type="primary">Acey_s0001.g246</name>
    <name evidence="1" type="ORF">Y032_0001g246</name>
</gene>
<sequence length="70" mass="7694">MLTVICCCRDLSPSHLRTTFEIFVLKEPPVAADQNGICDSVQNCRKKNPFLITYSGGASGRSRGRSRGSF</sequence>
<protein>
    <submittedName>
        <fullName evidence="1">Uncharacterized protein</fullName>
    </submittedName>
</protein>
<proteinExistence type="predicted"/>
<evidence type="ECO:0000313" key="1">
    <source>
        <dbReference type="EMBL" id="EYC34106.1"/>
    </source>
</evidence>
<accession>A0A016W3G2</accession>